<evidence type="ECO:0000313" key="4">
    <source>
        <dbReference type="Proteomes" id="UP000070371"/>
    </source>
</evidence>
<dbReference type="Pfam" id="PF01548">
    <property type="entry name" value="DEDD_Tnp_IS110"/>
    <property type="match status" value="1"/>
</dbReference>
<gene>
    <name evidence="3" type="ORF">RC74_20670</name>
</gene>
<evidence type="ECO:0000259" key="1">
    <source>
        <dbReference type="Pfam" id="PF01548"/>
    </source>
</evidence>
<dbReference type="RefSeq" id="WP_039000377.1">
    <property type="nucleotide sequence ID" value="NZ_CP014327.1"/>
</dbReference>
<dbReference type="OrthoDB" id="8261795at2"/>
<dbReference type="GO" id="GO:0004803">
    <property type="term" value="F:transposase activity"/>
    <property type="evidence" value="ECO:0007669"/>
    <property type="project" value="InterPro"/>
</dbReference>
<dbReference type="Proteomes" id="UP000070371">
    <property type="component" value="Chromosome"/>
</dbReference>
<dbReference type="InterPro" id="IPR002525">
    <property type="entry name" value="Transp_IS110-like_N"/>
</dbReference>
<accession>A0A126V4Z5</accession>
<proteinExistence type="predicted"/>
<reference evidence="3 4" key="1">
    <citation type="submission" date="2016-02" db="EMBL/GenBank/DDBJ databases">
        <title>Complete genome sequence of Halocynthiibacter arcticus PAMC 20958t from arctic marine sediment.</title>
        <authorList>
            <person name="Lee Y.M."/>
            <person name="Baek K."/>
            <person name="Lee H.K."/>
            <person name="Shin S.C."/>
        </authorList>
    </citation>
    <scope>NUCLEOTIDE SEQUENCE [LARGE SCALE GENOMIC DNA]</scope>
    <source>
        <strain evidence="3">PAMC 20958</strain>
    </source>
</reference>
<dbReference type="AlphaFoldDB" id="A0A126V4Z5"/>
<dbReference type="PANTHER" id="PTHR33055">
    <property type="entry name" value="TRANSPOSASE FOR INSERTION SEQUENCE ELEMENT IS1111A"/>
    <property type="match status" value="1"/>
</dbReference>
<sequence>MNDTIGIDISKDTLDTFWLSKRKHKQFANTKTGLRALTSWIREAEVSLVIFEATGVYHRLLETSLAMHDFPFARVNPRQARRFAEGTGTLAKTDRVDAAMLARMGSLLKLKADKPKSETLHNLKELETARQALIKDRTAAKARRSTATYPLLKKQIGHRQQQIARDLARVDAAIEAIITADRTLSQKADILISIPGIAKITAYAMLIEMPELGSLSGKQAASLAGLAPISRQSGKWQGKERIQGGRAVLRKVIYLPAVVATRFNPDMKVKYQELIAKGKCKKLAITAVMRKLVVMANALLRDGRKWTETRA</sequence>
<dbReference type="EMBL" id="CP014327">
    <property type="protein sequence ID" value="AML53343.1"/>
    <property type="molecule type" value="Genomic_DNA"/>
</dbReference>
<evidence type="ECO:0000313" key="3">
    <source>
        <dbReference type="EMBL" id="AML53343.1"/>
    </source>
</evidence>
<dbReference type="InterPro" id="IPR003346">
    <property type="entry name" value="Transposase_20"/>
</dbReference>
<keyword evidence="4" id="KW-1185">Reference proteome</keyword>
<evidence type="ECO:0000259" key="2">
    <source>
        <dbReference type="Pfam" id="PF02371"/>
    </source>
</evidence>
<dbReference type="InterPro" id="IPR047650">
    <property type="entry name" value="Transpos_IS110"/>
</dbReference>
<dbReference type="PANTHER" id="PTHR33055:SF13">
    <property type="entry name" value="TRANSPOSASE"/>
    <property type="match status" value="1"/>
</dbReference>
<feature type="domain" description="Transposase IS116/IS110/IS902 C-terminal" evidence="2">
    <location>
        <begin position="189"/>
        <end position="272"/>
    </location>
</feature>
<feature type="domain" description="Transposase IS110-like N-terminal" evidence="1">
    <location>
        <begin position="5"/>
        <end position="143"/>
    </location>
</feature>
<protein>
    <submittedName>
        <fullName evidence="3">Transposase</fullName>
    </submittedName>
</protein>
<dbReference type="Pfam" id="PF02371">
    <property type="entry name" value="Transposase_20"/>
    <property type="match status" value="1"/>
</dbReference>
<dbReference type="KEGG" id="hat:RC74_20670"/>
<dbReference type="GO" id="GO:0006313">
    <property type="term" value="P:DNA transposition"/>
    <property type="evidence" value="ECO:0007669"/>
    <property type="project" value="InterPro"/>
</dbReference>
<dbReference type="GO" id="GO:0003677">
    <property type="term" value="F:DNA binding"/>
    <property type="evidence" value="ECO:0007669"/>
    <property type="project" value="InterPro"/>
</dbReference>
<name>A0A126V4Z5_9RHOB</name>
<organism evidence="3 4">
    <name type="scientific">Falsihalocynthiibacter arcticus</name>
    <dbReference type="NCBI Taxonomy" id="1579316"/>
    <lineage>
        <taxon>Bacteria</taxon>
        <taxon>Pseudomonadati</taxon>
        <taxon>Pseudomonadota</taxon>
        <taxon>Alphaproteobacteria</taxon>
        <taxon>Rhodobacterales</taxon>
        <taxon>Roseobacteraceae</taxon>
        <taxon>Falsihalocynthiibacter</taxon>
    </lineage>
</organism>
<dbReference type="NCBIfam" id="NF033542">
    <property type="entry name" value="transpos_IS110"/>
    <property type="match status" value="1"/>
</dbReference>